<dbReference type="Proteomes" id="UP000199136">
    <property type="component" value="Unassembled WGS sequence"/>
</dbReference>
<keyword evidence="1" id="KW-0472">Membrane</keyword>
<keyword evidence="1" id="KW-0812">Transmembrane</keyword>
<reference evidence="3 4" key="1">
    <citation type="submission" date="2016-10" db="EMBL/GenBank/DDBJ databases">
        <authorList>
            <person name="de Groot N.N."/>
        </authorList>
    </citation>
    <scope>NUCLEOTIDE SEQUENCE [LARGE SCALE GENOMIC DNA]</scope>
    <source>
        <strain evidence="3 4">DSM 20581</strain>
    </source>
</reference>
<feature type="domain" description="DUF3899" evidence="2">
    <location>
        <begin position="36"/>
        <end position="118"/>
    </location>
</feature>
<evidence type="ECO:0000256" key="1">
    <source>
        <dbReference type="SAM" id="Phobius"/>
    </source>
</evidence>
<keyword evidence="4" id="KW-1185">Reference proteome</keyword>
<dbReference type="Pfam" id="PF13038">
    <property type="entry name" value="DUF3899"/>
    <property type="match status" value="1"/>
</dbReference>
<evidence type="ECO:0000313" key="4">
    <source>
        <dbReference type="Proteomes" id="UP000199136"/>
    </source>
</evidence>
<accession>A0A1I5XAG9</accession>
<evidence type="ECO:0000259" key="2">
    <source>
        <dbReference type="Pfam" id="PF13038"/>
    </source>
</evidence>
<dbReference type="EMBL" id="FOXW01000004">
    <property type="protein sequence ID" value="SFQ28921.1"/>
    <property type="molecule type" value="Genomic_DNA"/>
</dbReference>
<gene>
    <name evidence="3" type="ORF">SAMN04488506_1307</name>
</gene>
<dbReference type="RefSeq" id="WP_092480359.1">
    <property type="nucleotide sequence ID" value="NZ_FOXW01000004.1"/>
</dbReference>
<evidence type="ECO:0000313" key="3">
    <source>
        <dbReference type="EMBL" id="SFQ28921.1"/>
    </source>
</evidence>
<proteinExistence type="predicted"/>
<dbReference type="OrthoDB" id="2157555at2"/>
<feature type="transmembrane region" description="Helical" evidence="1">
    <location>
        <begin position="38"/>
        <end position="67"/>
    </location>
</feature>
<name>A0A1I5XAG9_9LACT</name>
<protein>
    <recommendedName>
        <fullName evidence="2">DUF3899 domain-containing protein</fullName>
    </recommendedName>
</protein>
<dbReference type="InterPro" id="IPR025007">
    <property type="entry name" value="DUF3899"/>
</dbReference>
<keyword evidence="1" id="KW-1133">Transmembrane helix</keyword>
<organism evidence="3 4">
    <name type="scientific">Desemzia incerta</name>
    <dbReference type="NCBI Taxonomy" id="82801"/>
    <lineage>
        <taxon>Bacteria</taxon>
        <taxon>Bacillati</taxon>
        <taxon>Bacillota</taxon>
        <taxon>Bacilli</taxon>
        <taxon>Lactobacillales</taxon>
        <taxon>Carnobacteriaceae</taxon>
        <taxon>Desemzia</taxon>
    </lineage>
</organism>
<sequence length="123" mass="14260">MNFTKKNILISFIIFLAVLLFQWFNYQTVQWIPLANSLFLVALPLVIIGLFGFVLSNGAFDFFHYSMKKVAKLRKRKQDTDEIEEDNDPQALSKSIGQGYRSVLTVGMILLVLSILFLWDYFL</sequence>
<feature type="transmembrane region" description="Helical" evidence="1">
    <location>
        <begin position="7"/>
        <end position="26"/>
    </location>
</feature>
<dbReference type="AlphaFoldDB" id="A0A1I5XAG9"/>
<feature type="transmembrane region" description="Helical" evidence="1">
    <location>
        <begin position="103"/>
        <end position="122"/>
    </location>
</feature>
<dbReference type="STRING" id="82801.SAMN04488506_1307"/>